<organism evidence="2 3">
    <name type="scientific">Camelus dromedarius</name>
    <name type="common">Dromedary</name>
    <name type="synonym">Arabian camel</name>
    <dbReference type="NCBI Taxonomy" id="9838"/>
    <lineage>
        <taxon>Eukaryota</taxon>
        <taxon>Metazoa</taxon>
        <taxon>Chordata</taxon>
        <taxon>Craniata</taxon>
        <taxon>Vertebrata</taxon>
        <taxon>Euteleostomi</taxon>
        <taxon>Mammalia</taxon>
        <taxon>Eutheria</taxon>
        <taxon>Laurasiatheria</taxon>
        <taxon>Artiodactyla</taxon>
        <taxon>Tylopoda</taxon>
        <taxon>Camelidae</taxon>
        <taxon>Camelus</taxon>
    </lineage>
</organism>
<reference evidence="2 3" key="1">
    <citation type="journal article" date="2019" name="Mol. Ecol. Resour.">
        <title>Improving Illumina assemblies with Hi-C and long reads: an example with the North African dromedary.</title>
        <authorList>
            <person name="Elbers J.P."/>
            <person name="Rogers M.F."/>
            <person name="Perelman P.L."/>
            <person name="Proskuryakova A.A."/>
            <person name="Serdyukova N.A."/>
            <person name="Johnson W.E."/>
            <person name="Horin P."/>
            <person name="Corander J."/>
            <person name="Murphy D."/>
            <person name="Burger P.A."/>
        </authorList>
    </citation>
    <scope>NUCLEOTIDE SEQUENCE [LARGE SCALE GENOMIC DNA]</scope>
    <source>
        <strain evidence="2">Drom800</strain>
        <tissue evidence="2">Blood</tissue>
    </source>
</reference>
<gene>
    <name evidence="2" type="ORF">Cadr_000028405</name>
</gene>
<dbReference type="Proteomes" id="UP000299084">
    <property type="component" value="Unassembled WGS sequence"/>
</dbReference>
<keyword evidence="3" id="KW-1185">Reference proteome</keyword>
<evidence type="ECO:0000256" key="1">
    <source>
        <dbReference type="SAM" id="MobiDB-lite"/>
    </source>
</evidence>
<feature type="region of interest" description="Disordered" evidence="1">
    <location>
        <begin position="176"/>
        <end position="200"/>
    </location>
</feature>
<protein>
    <submittedName>
        <fullName evidence="2">Uncharacterized protein</fullName>
    </submittedName>
</protein>
<dbReference type="AlphaFoldDB" id="A0A5N4CHC8"/>
<evidence type="ECO:0000313" key="2">
    <source>
        <dbReference type="EMBL" id="KAB1258349.1"/>
    </source>
</evidence>
<accession>A0A5N4CHC8</accession>
<feature type="region of interest" description="Disordered" evidence="1">
    <location>
        <begin position="492"/>
        <end position="519"/>
    </location>
</feature>
<dbReference type="EMBL" id="JWIN03000024">
    <property type="protein sequence ID" value="KAB1258349.1"/>
    <property type="molecule type" value="Genomic_DNA"/>
</dbReference>
<name>A0A5N4CHC8_CAMDR</name>
<comment type="caution">
    <text evidence="2">The sequence shown here is derived from an EMBL/GenBank/DDBJ whole genome shotgun (WGS) entry which is preliminary data.</text>
</comment>
<sequence>MGEHLGLSAPSAPPRLTRARQWTLDTRLLSDGRATSTCDPLWRIPSCPGVLWGGLLLRPQNKNMGPFSMASSAAPPGCCQERMAETLREATRHSRLIVLLVSLMGWGLQTEDGGWVPAAAGPPCARPTQQLQPVLSHCCVCCGDSDIHYGFRHLNLDLHRGMQRCKDYRETQLDQKPPGCLTPDIEPTVNPERRRNRRRRHLHGPVSAVPHQRSPHRCNTRSLRAQLSVVSARLSVPRGLGNRFCSFDISQGRPVGSPRDHPHLARGRQVMEALVLLCLLTSSSEGEVLFTGTAGLTPPHLPTASAASDSPVSHFLAADTGNPLTAAPALRPRRQPNRILRREACRELARVTGLSAPSGPEQSQHCGGSRHCWALSSPLYDTGESQWPCPGHGRFLPRAMLLTCTQYLLPCVPSTEGKKLKPGRGLVLFPHPPSWLGGTLEPPGPLKTTRWLGSADVRLTDATAPFPAPTWEMGGSVPTFSRCLLHASRMPASTNSARAPHSPAWRPPGGSERPQCSSFGEPSSAFGIRGGMWGSRPPSVHWQVTAGGDHRGVWSVQPCIPVIKEPAERRSQVGTRAWVSLFISELNHWYDLDTPFPRMKHCEGEMKVAVLAALLLRGERKPRPAQLQNPKHLVPLLCLVAPSLRQHCPNVLQGEELPQGQGGTKPQFQAYAKSRSPERLGSPFLWPVLCSVPPGDLRGSVPGGPVAFVGSAIRSIIKGFMLARWSCKEADRQEQPPHPSHPAALQEQEAACPLQLSLTCLRDVSVLP</sequence>
<proteinExistence type="predicted"/>
<evidence type="ECO:0000313" key="3">
    <source>
        <dbReference type="Proteomes" id="UP000299084"/>
    </source>
</evidence>